<evidence type="ECO:0000259" key="1">
    <source>
        <dbReference type="Pfam" id="PF01420"/>
    </source>
</evidence>
<dbReference type="Proteomes" id="UP000003684">
    <property type="component" value="Unassembled WGS sequence"/>
</dbReference>
<dbReference type="GO" id="GO:0003677">
    <property type="term" value="F:DNA binding"/>
    <property type="evidence" value="ECO:0007669"/>
    <property type="project" value="InterPro"/>
</dbReference>
<evidence type="ECO:0000313" key="3">
    <source>
        <dbReference type="Proteomes" id="UP000003684"/>
    </source>
</evidence>
<proteinExistence type="predicted"/>
<comment type="caution">
    <text evidence="2">The sequence shown here is derived from an EMBL/GenBank/DDBJ whole genome shotgun (WGS) entry which is preliminary data.</text>
</comment>
<accession>D1YJ19</accession>
<name>D1YJ19_LACGS</name>
<dbReference type="Pfam" id="PF01420">
    <property type="entry name" value="Methylase_S"/>
    <property type="match status" value="2"/>
</dbReference>
<protein>
    <recommendedName>
        <fullName evidence="1">Type I restriction modification DNA specificity domain-containing protein</fullName>
    </recommendedName>
</protein>
<feature type="domain" description="Type I restriction modification DNA specificity" evidence="1">
    <location>
        <begin position="5"/>
        <end position="82"/>
    </location>
</feature>
<reference evidence="2 3" key="1">
    <citation type="submission" date="2009-12" db="EMBL/GenBank/DDBJ databases">
        <title>Genome Sequence of Lactobacillus gasseri 224-1.</title>
        <authorList>
            <person name="Durkin A.S."/>
            <person name="Madupu R."/>
            <person name="Torralba M."/>
            <person name="Methe B."/>
            <person name="Sutton G."/>
            <person name="Strausberg R.L."/>
            <person name="Nelson K.E."/>
        </authorList>
    </citation>
    <scope>NUCLEOTIDE SEQUENCE [LARGE SCALE GENOMIC DNA]</scope>
    <source>
        <strain evidence="2 3">224-1</strain>
    </source>
</reference>
<sequence>MQDAYAIKLRAGCLNREVGLYLTSLLNKKLHGSYDWSNKATWNRIKKLTIKIPILDDESINYNYINNYIAELEQQRLAELEQQRLAELDSYLKATNLDDYLLTDEDRKVLDVRPKHKYFKIIDLFNVVNTHSILKSQIAKLEKGSTPYLTAAEGNNAVSKYINCPDNWKDQGNCVFIGGKTMVVTYQEKDFCSNDSHNLALYFKDKKYRTPLIQQYFVGSIKKALSEKYSWGDSISKSKIKKDIISLPIDKQDNIDFQYMEDYIKAIQKLTIKNVVKYKDKVISTTSDLINKVKY</sequence>
<dbReference type="InterPro" id="IPR000055">
    <property type="entry name" value="Restrct_endonuc_typeI_TRD"/>
</dbReference>
<feature type="domain" description="Type I restriction modification DNA specificity" evidence="1">
    <location>
        <begin position="117"/>
        <end position="277"/>
    </location>
</feature>
<gene>
    <name evidence="2" type="ORF">HMPREF9209_0101</name>
</gene>
<organism evidence="2 3">
    <name type="scientific">Lactobacillus gasseri 224-1</name>
    <dbReference type="NCBI Taxonomy" id="679196"/>
    <lineage>
        <taxon>Bacteria</taxon>
        <taxon>Bacillati</taxon>
        <taxon>Bacillota</taxon>
        <taxon>Bacilli</taxon>
        <taxon>Lactobacillales</taxon>
        <taxon>Lactobacillaceae</taxon>
        <taxon>Lactobacillus</taxon>
    </lineage>
</organism>
<evidence type="ECO:0000313" key="2">
    <source>
        <dbReference type="EMBL" id="EFB62540.1"/>
    </source>
</evidence>
<dbReference type="AlphaFoldDB" id="D1YJ19"/>
<dbReference type="EMBL" id="ADFT01000016">
    <property type="protein sequence ID" value="EFB62540.1"/>
    <property type="molecule type" value="Genomic_DNA"/>
</dbReference>